<sequence length="92" mass="10257">MSGEKENDMITERNVTAIGADDGRTATEYGHDLTFRCPVQMLLPCSPNGRVFPDHKAICHCRSKRTWCTDKGMLLVSKGDGMIRVNPTRAVF</sequence>
<proteinExistence type="predicted"/>
<dbReference type="Proteomes" id="UP000014614">
    <property type="component" value="Unassembled WGS sequence"/>
</dbReference>
<reference evidence="1 2" key="1">
    <citation type="submission" date="2013-05" db="EMBL/GenBank/DDBJ databases">
        <title>The Genome Sequence of Bacteroides stercoris CC31F.</title>
        <authorList>
            <consortium name="The Broad Institute Genomics Platform"/>
            <person name="Earl A."/>
            <person name="Ward D."/>
            <person name="Feldgarden M."/>
            <person name="Gevers D."/>
            <person name="Oliphant K."/>
            <person name="Allen-Vercoe E."/>
            <person name="Walker B."/>
            <person name="Young S."/>
            <person name="Zeng Q."/>
            <person name="Gargeya S."/>
            <person name="Fitzgerald M."/>
            <person name="Haas B."/>
            <person name="Abouelleil A."/>
            <person name="Allen A.W."/>
            <person name="Alvarado L."/>
            <person name="Arachchi H.M."/>
            <person name="Berlin A.M."/>
            <person name="Chapman S.B."/>
            <person name="Gainer-Dewar J."/>
            <person name="Goldberg J."/>
            <person name="Griggs A."/>
            <person name="Gujja S."/>
            <person name="Hansen M."/>
            <person name="Howarth C."/>
            <person name="Imamovic A."/>
            <person name="Ireland A."/>
            <person name="Larimer J."/>
            <person name="McCowan C."/>
            <person name="Murphy C."/>
            <person name="Pearson M."/>
            <person name="Poon T.W."/>
            <person name="Priest M."/>
            <person name="Roberts A."/>
            <person name="Saif S."/>
            <person name="Shea T."/>
            <person name="Sisk P."/>
            <person name="Sykes S."/>
            <person name="Wortman J."/>
            <person name="Nusbaum C."/>
            <person name="Birren B."/>
        </authorList>
    </citation>
    <scope>NUCLEOTIDE SEQUENCE [LARGE SCALE GENOMIC DNA]</scope>
    <source>
        <strain evidence="1 2">CC31F</strain>
    </source>
</reference>
<organism evidence="1 2">
    <name type="scientific">Bacteroides stercoris CC31F</name>
    <dbReference type="NCBI Taxonomy" id="1073351"/>
    <lineage>
        <taxon>Bacteria</taxon>
        <taxon>Pseudomonadati</taxon>
        <taxon>Bacteroidota</taxon>
        <taxon>Bacteroidia</taxon>
        <taxon>Bacteroidales</taxon>
        <taxon>Bacteroidaceae</taxon>
        <taxon>Bacteroides</taxon>
    </lineage>
</organism>
<comment type="caution">
    <text evidence="1">The sequence shown here is derived from an EMBL/GenBank/DDBJ whole genome shotgun (WGS) entry which is preliminary data.</text>
</comment>
<dbReference type="HOGENOM" id="CLU_2407239_0_0_10"/>
<dbReference type="AlphaFoldDB" id="S3YAY2"/>
<protein>
    <submittedName>
        <fullName evidence="1">Uncharacterized protein</fullName>
    </submittedName>
</protein>
<name>S3YAY2_BACSE</name>
<gene>
    <name evidence="1" type="ORF">HMPREF1181_02067</name>
</gene>
<dbReference type="EMBL" id="ATFP01000026">
    <property type="protein sequence ID" value="EPH20114.1"/>
    <property type="molecule type" value="Genomic_DNA"/>
</dbReference>
<evidence type="ECO:0000313" key="1">
    <source>
        <dbReference type="EMBL" id="EPH20114.1"/>
    </source>
</evidence>
<dbReference type="RefSeq" id="WP_016662035.1">
    <property type="nucleotide sequence ID" value="NZ_KE340312.1"/>
</dbReference>
<evidence type="ECO:0000313" key="2">
    <source>
        <dbReference type="Proteomes" id="UP000014614"/>
    </source>
</evidence>
<accession>S3YAY2</accession>